<evidence type="ECO:0000256" key="2">
    <source>
        <dbReference type="SAM" id="MobiDB-lite"/>
    </source>
</evidence>
<evidence type="ECO:0000256" key="1">
    <source>
        <dbReference type="SAM" id="Coils"/>
    </source>
</evidence>
<feature type="compositionally biased region" description="Polar residues" evidence="2">
    <location>
        <begin position="367"/>
        <end position="389"/>
    </location>
</feature>
<feature type="region of interest" description="Disordered" evidence="2">
    <location>
        <begin position="115"/>
        <end position="152"/>
    </location>
</feature>
<feature type="compositionally biased region" description="Basic and acidic residues" evidence="2">
    <location>
        <begin position="307"/>
        <end position="316"/>
    </location>
</feature>
<dbReference type="Proteomes" id="UP000189703">
    <property type="component" value="Unplaced"/>
</dbReference>
<name>A0A1U8AMB5_NELNU</name>
<gene>
    <name evidence="4" type="primary">LOC104605784</name>
</gene>
<feature type="region of interest" description="Disordered" evidence="2">
    <location>
        <begin position="208"/>
        <end position="243"/>
    </location>
</feature>
<feature type="compositionally biased region" description="Polar residues" evidence="2">
    <location>
        <begin position="139"/>
        <end position="152"/>
    </location>
</feature>
<protein>
    <submittedName>
        <fullName evidence="4">Uncharacterized protein LOC104605784</fullName>
    </submittedName>
</protein>
<dbReference type="OMA" id="WQEAMGR"/>
<keyword evidence="3" id="KW-1185">Reference proteome</keyword>
<dbReference type="GeneID" id="104605784"/>
<keyword evidence="1" id="KW-0175">Coiled coil</keyword>
<dbReference type="eggNOG" id="ENOG502QQB7">
    <property type="taxonomic scope" value="Eukaryota"/>
</dbReference>
<organism evidence="3 4">
    <name type="scientific">Nelumbo nucifera</name>
    <name type="common">Sacred lotus</name>
    <dbReference type="NCBI Taxonomy" id="4432"/>
    <lineage>
        <taxon>Eukaryota</taxon>
        <taxon>Viridiplantae</taxon>
        <taxon>Streptophyta</taxon>
        <taxon>Embryophyta</taxon>
        <taxon>Tracheophyta</taxon>
        <taxon>Spermatophyta</taxon>
        <taxon>Magnoliopsida</taxon>
        <taxon>Proteales</taxon>
        <taxon>Nelumbonaceae</taxon>
        <taxon>Nelumbo</taxon>
    </lineage>
</organism>
<feature type="compositionally biased region" description="Pro residues" evidence="2">
    <location>
        <begin position="227"/>
        <end position="240"/>
    </location>
</feature>
<dbReference type="PANTHER" id="PTHR21450">
    <property type="entry name" value="PROTEIN ALTERED PHOSPHATE STARVATION RESPONSE 1"/>
    <property type="match status" value="1"/>
</dbReference>
<feature type="coiled-coil region" evidence="1">
    <location>
        <begin position="774"/>
        <end position="808"/>
    </location>
</feature>
<feature type="compositionally biased region" description="Low complexity" evidence="2">
    <location>
        <begin position="115"/>
        <end position="124"/>
    </location>
</feature>
<dbReference type="RefSeq" id="XP_010268975.1">
    <property type="nucleotide sequence ID" value="XM_010270673.2"/>
</dbReference>
<dbReference type="FunCoup" id="A0A1U8AMB5">
    <property type="interactions" value="1751"/>
</dbReference>
<dbReference type="OrthoDB" id="1925648at2759"/>
<evidence type="ECO:0000313" key="3">
    <source>
        <dbReference type="Proteomes" id="UP000189703"/>
    </source>
</evidence>
<dbReference type="Pfam" id="PF04783">
    <property type="entry name" value="DUF630"/>
    <property type="match status" value="1"/>
</dbReference>
<evidence type="ECO:0000313" key="4">
    <source>
        <dbReference type="RefSeq" id="XP_010268975.1"/>
    </source>
</evidence>
<reference evidence="4" key="1">
    <citation type="submission" date="2025-08" db="UniProtKB">
        <authorList>
            <consortium name="RefSeq"/>
        </authorList>
    </citation>
    <scope>IDENTIFICATION</scope>
</reference>
<proteinExistence type="predicted"/>
<dbReference type="PANTHER" id="PTHR21450:SF2">
    <property type="entry name" value="FAMILY PROTEIN, PUTATIVE (DUF630 AND DUF632)-RELATED"/>
    <property type="match status" value="1"/>
</dbReference>
<dbReference type="InterPro" id="IPR006868">
    <property type="entry name" value="DUF630"/>
</dbReference>
<dbReference type="AlphaFoldDB" id="A0A1U8AMB5"/>
<feature type="compositionally biased region" description="Low complexity" evidence="2">
    <location>
        <begin position="323"/>
        <end position="337"/>
    </location>
</feature>
<dbReference type="Pfam" id="PF04782">
    <property type="entry name" value="DUF632"/>
    <property type="match status" value="1"/>
</dbReference>
<accession>A0A1U8AMB5</accession>
<dbReference type="InterPro" id="IPR006867">
    <property type="entry name" value="DUF632"/>
</dbReference>
<feature type="region of interest" description="Disordered" evidence="2">
    <location>
        <begin position="66"/>
        <end position="92"/>
    </location>
</feature>
<feature type="compositionally biased region" description="Basic and acidic residues" evidence="2">
    <location>
        <begin position="126"/>
        <end position="135"/>
    </location>
</feature>
<sequence>MGCRGSKLDDSELVILCRKRRDLIRAAVDQRYAFASAHVSYFRSLQDVGEALCRFVDEELVISASSPPPSPVLTLPSDEGKGKRKKKVTNNSINSISQTSFSHLHLLEEDSHLHLPSSSAASDSDSLEHRVEGSPEKPVSSSFSPATDTASTEVNSSYSYQMNYMKRLPTAFPSVYYQEPQMSPATTQWSDPSYSSYSGYPQYQMGGGFSGFPMNPPSNDPYYSRPQTPPAVPPEPPAPPDVSTWDFLNPFGSFGGGYPGYYYRGKYAYGSTISSSDSMEVRKREGIPDLEDETEQESVKGAPEGKQLGEDNKKNSGEGTSKVAQSQSQYDDSVSSVQDKEIRSISETLASKTTKESARKKGVNFELGTTQDAQSSKPSNLSTVVSPQGTRDLEEVVKEIKDEFAAASDYGKEVSVMLEVDKLRYKPKGAILKVISSRILDFIPLPILASSQSPSKQLHRAVPSTVRTDKASSGGSDTIDVQSGSLSSTLEKLYAWEKKLYKEVKDEERLRVIYQEKCKRLKFLDENGVESNKIDAAQALIGKLLTKIDVSIRAIDVISSRIHKLRDEELQPQLTELIQGLMRMWNSLLESHQKQLKAIKESKSHTLMANTGVQKDASLRATLELELQLLNWSSCFYSWINAQKAYIELLNGWLKHYLVDIPEETADGPIPFSPGRAGAPPAFVICNDWHDIVEISETKVADKMRVFASSLQQLLQKQDEEQQQRLKAAYLSKDFEKRLRSLRKEENRMQRGQDALSDKTAVSVVNTESGVSPLDDLKVDLDSIRKRLEEERARHNETIKQVQKAASNSLQSGLLPIFEALERFSSDTLEAYKRIRIQNAGGGT</sequence>
<dbReference type="KEGG" id="nnu:104605784"/>
<feature type="region of interest" description="Disordered" evidence="2">
    <location>
        <begin position="275"/>
        <end position="389"/>
    </location>
</feature>